<dbReference type="OMA" id="NCNLIDE"/>
<feature type="transmembrane region" description="Helical" evidence="1">
    <location>
        <begin position="327"/>
        <end position="354"/>
    </location>
</feature>
<dbReference type="GeneID" id="6995845"/>
<sequence length="396" mass="45682">MRYFNRYYIIFFSLILLGYILDSINCNLIDEFCINNNITRAELEEEATLAGVNIEKFIEIMMVQAEESSNDSKDTFSELFIKQRFATNNEDNITTTNIQESNTNYTEKELVDNKVTNTVKQLEDSFSDDMKSKYIKSMNSSEESDIKKTVKMLPQNTLQQVHTNNSPVGTQLNKQTSHPKVINQEILKPTIIESKIKPLNIKDTGYKFKRVYINDENKLKDKLKIHFKNNENVKYVLVDEGIEELFRVKPRKRSKKTIIRKPKENPLFVEEIYKIQVPKEVIQLPPQKRIIYPPIPKFPIPNQVLPQQQIIQPDNNISKPQTYQNSIFGPVFVAACAAILVIICIISGLCFCGISRSSPQVIKEFRPQSQQTTVPARLLQPYQPQLVGYAILPNIN</sequence>
<dbReference type="EMBL" id="DS989729">
    <property type="protein sequence ID" value="EEA06222.1"/>
    <property type="molecule type" value="Genomic_DNA"/>
</dbReference>
<gene>
    <name evidence="2" type="ORF">CMU_007110</name>
</gene>
<keyword evidence="1" id="KW-0812">Transmembrane</keyword>
<dbReference type="OrthoDB" id="10363759at2759"/>
<dbReference type="AlphaFoldDB" id="B6ADD1"/>
<proteinExistence type="predicted"/>
<keyword evidence="1" id="KW-0472">Membrane</keyword>
<evidence type="ECO:0000256" key="1">
    <source>
        <dbReference type="SAM" id="Phobius"/>
    </source>
</evidence>
<keyword evidence="1" id="KW-1133">Transmembrane helix</keyword>
<dbReference type="Proteomes" id="UP000001460">
    <property type="component" value="Unassembled WGS sequence"/>
</dbReference>
<dbReference type="VEuPathDB" id="CryptoDB:CMU_007110"/>
<evidence type="ECO:0000313" key="3">
    <source>
        <dbReference type="Proteomes" id="UP000001460"/>
    </source>
</evidence>
<protein>
    <recommendedName>
        <fullName evidence="4">Transmembrane protein</fullName>
    </recommendedName>
</protein>
<evidence type="ECO:0000313" key="2">
    <source>
        <dbReference type="EMBL" id="EEA06222.1"/>
    </source>
</evidence>
<keyword evidence="3" id="KW-1185">Reference proteome</keyword>
<reference evidence="2" key="1">
    <citation type="submission" date="2008-06" db="EMBL/GenBank/DDBJ databases">
        <authorList>
            <person name="Lorenzi H."/>
            <person name="Inman J."/>
            <person name="Miller J."/>
            <person name="Schobel S."/>
            <person name="Amedeo P."/>
            <person name="Caler E.V."/>
            <person name="da Silva J."/>
        </authorList>
    </citation>
    <scope>NUCLEOTIDE SEQUENCE [LARGE SCALE GENOMIC DNA]</scope>
    <source>
        <strain evidence="2">RN66</strain>
    </source>
</reference>
<dbReference type="RefSeq" id="XP_002140571.1">
    <property type="nucleotide sequence ID" value="XM_002140535.1"/>
</dbReference>
<organism evidence="2 3">
    <name type="scientific">Cryptosporidium muris (strain RN66)</name>
    <dbReference type="NCBI Taxonomy" id="441375"/>
    <lineage>
        <taxon>Eukaryota</taxon>
        <taxon>Sar</taxon>
        <taxon>Alveolata</taxon>
        <taxon>Apicomplexa</taxon>
        <taxon>Conoidasida</taxon>
        <taxon>Coccidia</taxon>
        <taxon>Eucoccidiorida</taxon>
        <taxon>Eimeriorina</taxon>
        <taxon>Cryptosporidiidae</taxon>
        <taxon>Cryptosporidium</taxon>
    </lineage>
</organism>
<accession>B6ADD1</accession>
<feature type="transmembrane region" description="Helical" evidence="1">
    <location>
        <begin position="7"/>
        <end position="24"/>
    </location>
</feature>
<name>B6ADD1_CRYMR</name>
<evidence type="ECO:0008006" key="4">
    <source>
        <dbReference type="Google" id="ProtNLM"/>
    </source>
</evidence>